<dbReference type="EMBL" id="BAAASR010000001">
    <property type="protein sequence ID" value="GAA2474900.1"/>
    <property type="molecule type" value="Genomic_DNA"/>
</dbReference>
<accession>A0ABP5YAS2</accession>
<reference evidence="5" key="1">
    <citation type="journal article" date="2019" name="Int. J. Syst. Evol. Microbiol.">
        <title>The Global Catalogue of Microorganisms (GCM) 10K type strain sequencing project: providing services to taxonomists for standard genome sequencing and annotation.</title>
        <authorList>
            <consortium name="The Broad Institute Genomics Platform"/>
            <consortium name="The Broad Institute Genome Sequencing Center for Infectious Disease"/>
            <person name="Wu L."/>
            <person name="Ma J."/>
        </authorList>
    </citation>
    <scope>NUCLEOTIDE SEQUENCE [LARGE SCALE GENOMIC DNA]</scope>
    <source>
        <strain evidence="5">JCM 5062</strain>
    </source>
</reference>
<keyword evidence="2" id="KW-0812">Transmembrane</keyword>
<keyword evidence="3" id="KW-0732">Signal</keyword>
<feature type="compositionally biased region" description="Low complexity" evidence="1">
    <location>
        <begin position="47"/>
        <end position="68"/>
    </location>
</feature>
<dbReference type="RefSeq" id="WP_344355069.1">
    <property type="nucleotide sequence ID" value="NZ_BAAASR010000001.1"/>
</dbReference>
<name>A0ABP5YAS2_9ACTN</name>
<keyword evidence="5" id="KW-1185">Reference proteome</keyword>
<evidence type="ECO:0000256" key="1">
    <source>
        <dbReference type="SAM" id="MobiDB-lite"/>
    </source>
</evidence>
<feature type="compositionally biased region" description="Low complexity" evidence="1">
    <location>
        <begin position="113"/>
        <end position="143"/>
    </location>
</feature>
<keyword evidence="2" id="KW-0472">Membrane</keyword>
<organism evidence="4 5">
    <name type="scientific">Streptomyces gobitricini</name>
    <dbReference type="NCBI Taxonomy" id="68211"/>
    <lineage>
        <taxon>Bacteria</taxon>
        <taxon>Bacillati</taxon>
        <taxon>Actinomycetota</taxon>
        <taxon>Actinomycetes</taxon>
        <taxon>Kitasatosporales</taxon>
        <taxon>Streptomycetaceae</taxon>
        <taxon>Streptomyces</taxon>
    </lineage>
</organism>
<feature type="signal peptide" evidence="3">
    <location>
        <begin position="1"/>
        <end position="25"/>
    </location>
</feature>
<evidence type="ECO:0000313" key="4">
    <source>
        <dbReference type="EMBL" id="GAA2474900.1"/>
    </source>
</evidence>
<proteinExistence type="predicted"/>
<protein>
    <submittedName>
        <fullName evidence="4">Uncharacterized protein</fullName>
    </submittedName>
</protein>
<feature type="compositionally biased region" description="Acidic residues" evidence="1">
    <location>
        <begin position="147"/>
        <end position="157"/>
    </location>
</feature>
<feature type="chain" id="PRO_5045478196" evidence="3">
    <location>
        <begin position="26"/>
        <end position="217"/>
    </location>
</feature>
<feature type="region of interest" description="Disordered" evidence="1">
    <location>
        <begin position="31"/>
        <end position="181"/>
    </location>
</feature>
<keyword evidence="2" id="KW-1133">Transmembrane helix</keyword>
<evidence type="ECO:0000313" key="5">
    <source>
        <dbReference type="Proteomes" id="UP001499942"/>
    </source>
</evidence>
<sequence length="217" mass="21014">MAPRLESRCATAVAGLLLVASSAWGAPAAYADQTGPAEEPGVGLVRPGDGSSGAPSAAAPSASPSASGAGTGTGTDTGTAPGAVLGPTRDAVASPSLAGRPAGEGRQRPGRPASPSVSPSDDASPGAASGSAGPARTRTATAPELPWGEEPEAEAVPETESPAVADPPRSPPAAAYEPAAQTADTLADRQVPVLTLGVGLAMMGLGLGFLGLRIRRR</sequence>
<comment type="caution">
    <text evidence="4">The sequence shown here is derived from an EMBL/GenBank/DDBJ whole genome shotgun (WGS) entry which is preliminary data.</text>
</comment>
<feature type="transmembrane region" description="Helical" evidence="2">
    <location>
        <begin position="191"/>
        <end position="212"/>
    </location>
</feature>
<evidence type="ECO:0000256" key="2">
    <source>
        <dbReference type="SAM" id="Phobius"/>
    </source>
</evidence>
<evidence type="ECO:0000256" key="3">
    <source>
        <dbReference type="SAM" id="SignalP"/>
    </source>
</evidence>
<gene>
    <name evidence="4" type="ORF">GCM10010393_00870</name>
</gene>
<dbReference type="Proteomes" id="UP001499942">
    <property type="component" value="Unassembled WGS sequence"/>
</dbReference>